<accession>A0ABT8GFE5</accession>
<evidence type="ECO:0000313" key="9">
    <source>
        <dbReference type="Proteomes" id="UP001172708"/>
    </source>
</evidence>
<keyword evidence="2 4" id="KW-0813">Transport</keyword>
<evidence type="ECO:0000313" key="8">
    <source>
        <dbReference type="EMBL" id="MDN4480140.1"/>
    </source>
</evidence>
<keyword evidence="9" id="KW-1185">Reference proteome</keyword>
<dbReference type="PANTHER" id="PTHR42996:SF1">
    <property type="entry name" value="PHOSPHATE-BINDING PROTEIN PSTS"/>
    <property type="match status" value="1"/>
</dbReference>
<keyword evidence="6" id="KW-0732">Signal</keyword>
<evidence type="ECO:0000259" key="7">
    <source>
        <dbReference type="Pfam" id="PF12849"/>
    </source>
</evidence>
<dbReference type="SUPFAM" id="SSF53850">
    <property type="entry name" value="Periplasmic binding protein-like II"/>
    <property type="match status" value="1"/>
</dbReference>
<organism evidence="8 9">
    <name type="scientific">Demequina muriae</name>
    <dbReference type="NCBI Taxonomy" id="3051664"/>
    <lineage>
        <taxon>Bacteria</taxon>
        <taxon>Bacillati</taxon>
        <taxon>Actinomycetota</taxon>
        <taxon>Actinomycetes</taxon>
        <taxon>Micrococcales</taxon>
        <taxon>Demequinaceae</taxon>
        <taxon>Demequina</taxon>
    </lineage>
</organism>
<feature type="chain" id="PRO_5047374199" description="Phosphate-binding protein" evidence="6">
    <location>
        <begin position="22"/>
        <end position="375"/>
    </location>
</feature>
<dbReference type="PANTHER" id="PTHR42996">
    <property type="entry name" value="PHOSPHATE-BINDING PROTEIN PSTS"/>
    <property type="match status" value="1"/>
</dbReference>
<evidence type="ECO:0000256" key="3">
    <source>
        <dbReference type="ARBA" id="ARBA00022592"/>
    </source>
</evidence>
<dbReference type="Pfam" id="PF12849">
    <property type="entry name" value="PBP_like_2"/>
    <property type="match status" value="1"/>
</dbReference>
<dbReference type="Gene3D" id="3.40.190.10">
    <property type="entry name" value="Periplasmic binding protein-like II"/>
    <property type="match status" value="2"/>
</dbReference>
<evidence type="ECO:0000256" key="4">
    <source>
        <dbReference type="PIRNR" id="PIRNR002756"/>
    </source>
</evidence>
<keyword evidence="3 4" id="KW-0592">Phosphate transport</keyword>
<feature type="region of interest" description="Disordered" evidence="5">
    <location>
        <begin position="26"/>
        <end position="54"/>
    </location>
</feature>
<evidence type="ECO:0000256" key="5">
    <source>
        <dbReference type="SAM" id="MobiDB-lite"/>
    </source>
</evidence>
<dbReference type="PROSITE" id="PS51257">
    <property type="entry name" value="PROKAR_LIPOPROTEIN"/>
    <property type="match status" value="1"/>
</dbReference>
<evidence type="ECO:0000256" key="1">
    <source>
        <dbReference type="ARBA" id="ARBA00008725"/>
    </source>
</evidence>
<feature type="domain" description="PBP" evidence="7">
    <location>
        <begin position="49"/>
        <end position="343"/>
    </location>
</feature>
<dbReference type="InterPro" id="IPR050962">
    <property type="entry name" value="Phosphate-bind_PstS"/>
</dbReference>
<dbReference type="EMBL" id="JAUHQA010000001">
    <property type="protein sequence ID" value="MDN4480140.1"/>
    <property type="molecule type" value="Genomic_DNA"/>
</dbReference>
<reference evidence="8" key="1">
    <citation type="submission" date="2023-06" db="EMBL/GenBank/DDBJ databases">
        <title>Egi l300058.</title>
        <authorList>
            <person name="Gao L."/>
            <person name="Fang B.-Z."/>
            <person name="Li W.-J."/>
        </authorList>
    </citation>
    <scope>NUCLEOTIDE SEQUENCE</scope>
    <source>
        <strain evidence="8">EGI L300058</strain>
    </source>
</reference>
<dbReference type="PIRSF" id="PIRSF002756">
    <property type="entry name" value="PstS"/>
    <property type="match status" value="1"/>
</dbReference>
<dbReference type="InterPro" id="IPR005673">
    <property type="entry name" value="ABC_phos-bd_PstS"/>
</dbReference>
<gene>
    <name evidence="8" type="primary">pstS</name>
    <name evidence="8" type="ORF">QQX02_04290</name>
</gene>
<comment type="caution">
    <text evidence="8">The sequence shown here is derived from an EMBL/GenBank/DDBJ whole genome shotgun (WGS) entry which is preliminary data.</text>
</comment>
<name>A0ABT8GFE5_9MICO</name>
<dbReference type="NCBIfam" id="TIGR00975">
    <property type="entry name" value="3a0107s03"/>
    <property type="match status" value="1"/>
</dbReference>
<dbReference type="Proteomes" id="UP001172708">
    <property type="component" value="Unassembled WGS sequence"/>
</dbReference>
<protein>
    <recommendedName>
        <fullName evidence="4">Phosphate-binding protein</fullName>
    </recommendedName>
</protein>
<evidence type="ECO:0000256" key="2">
    <source>
        <dbReference type="ARBA" id="ARBA00022448"/>
    </source>
</evidence>
<dbReference type="CDD" id="cd13565">
    <property type="entry name" value="PBP2_PstS"/>
    <property type="match status" value="1"/>
</dbReference>
<comment type="similarity">
    <text evidence="1 4">Belongs to the PstS family.</text>
</comment>
<sequence>MKIATRTGAIASAAVLTFALAACSPTNEETDTTDSAAPGGSESEAPVALSGSISGAGASSQEAAVASWRAGFQELNPEATVNYDPIGSGGGRTQFGEGAVSFAGSDALMDSDEYAAAVEACDGDSGAVHLPLYISPIAVVFNLEGVEQLNMTPALIAQIFKGDVTSWDDPAIAELNPDAELPGDAITPVYRADESGTTENFVDYLAAAAPEEWDYEVTGNWPVNVGESGPATSGQMQIVQDTPGSFAYVDASRAGSLGTVAVDVNGEFVPYSPEAAAAVVTASPLSEGANGENDLAYELDRTPDAAGAYPIVLVSYHIVCQQYDDENERALVTEYLKYIASAEGQEQSAAAAGSSPIGDELGARVTEILDTIAAG</sequence>
<proteinExistence type="inferred from homology"/>
<feature type="signal peptide" evidence="6">
    <location>
        <begin position="1"/>
        <end position="21"/>
    </location>
</feature>
<dbReference type="RefSeq" id="WP_301141450.1">
    <property type="nucleotide sequence ID" value="NZ_JAUHQA010000001.1"/>
</dbReference>
<evidence type="ECO:0000256" key="6">
    <source>
        <dbReference type="SAM" id="SignalP"/>
    </source>
</evidence>
<dbReference type="InterPro" id="IPR024370">
    <property type="entry name" value="PBP_domain"/>
</dbReference>